<evidence type="ECO:0000313" key="8">
    <source>
        <dbReference type="Proteomes" id="UP000762676"/>
    </source>
</evidence>
<dbReference type="SUPFAM" id="SSF53335">
    <property type="entry name" value="S-adenosyl-L-methionine-dependent methyltransferases"/>
    <property type="match status" value="1"/>
</dbReference>
<comment type="caution">
    <text evidence="7">The sequence shown here is derived from an EMBL/GenBank/DDBJ whole genome shotgun (WGS) entry which is preliminary data.</text>
</comment>
<keyword evidence="2" id="KW-0808">Transferase</keyword>
<dbReference type="Gene3D" id="3.90.120.10">
    <property type="entry name" value="DNA Methylase, subunit A, domain 2"/>
    <property type="match status" value="1"/>
</dbReference>
<dbReference type="InterPro" id="IPR001525">
    <property type="entry name" value="C5_MeTfrase"/>
</dbReference>
<dbReference type="EC" id="2.1.1.204" evidence="4"/>
<gene>
    <name evidence="7" type="ORF">ElyMa_000285900</name>
</gene>
<accession>A0AAV4F7P1</accession>
<dbReference type="Pfam" id="PF00145">
    <property type="entry name" value="DNA_methylase"/>
    <property type="match status" value="1"/>
</dbReference>
<reference evidence="7 8" key="1">
    <citation type="journal article" date="2021" name="Elife">
        <title>Chloroplast acquisition without the gene transfer in kleptoplastic sea slugs, Plakobranchus ocellatus.</title>
        <authorList>
            <person name="Maeda T."/>
            <person name="Takahashi S."/>
            <person name="Yoshida T."/>
            <person name="Shimamura S."/>
            <person name="Takaki Y."/>
            <person name="Nagai Y."/>
            <person name="Toyoda A."/>
            <person name="Suzuki Y."/>
            <person name="Arimoto A."/>
            <person name="Ishii H."/>
            <person name="Satoh N."/>
            <person name="Nishiyama T."/>
            <person name="Hasebe M."/>
            <person name="Maruyama T."/>
            <person name="Minagawa J."/>
            <person name="Obokata J."/>
            <person name="Shigenobu S."/>
        </authorList>
    </citation>
    <scope>NUCLEOTIDE SEQUENCE [LARGE SCALE GENOMIC DNA]</scope>
</reference>
<keyword evidence="8" id="KW-1185">Reference proteome</keyword>
<name>A0AAV4F7P1_9GAST</name>
<dbReference type="PANTHER" id="PTHR46098">
    <property type="entry name" value="TRNA (CYTOSINE(38)-C(5))-METHYLTRANSFERASE"/>
    <property type="match status" value="1"/>
</dbReference>
<dbReference type="PROSITE" id="PS00095">
    <property type="entry name" value="C5_MTASE_2"/>
    <property type="match status" value="1"/>
</dbReference>
<evidence type="ECO:0000256" key="1">
    <source>
        <dbReference type="ARBA" id="ARBA00022603"/>
    </source>
</evidence>
<dbReference type="GO" id="GO:0005634">
    <property type="term" value="C:nucleus"/>
    <property type="evidence" value="ECO:0007669"/>
    <property type="project" value="TreeGrafter"/>
</dbReference>
<evidence type="ECO:0000256" key="2">
    <source>
        <dbReference type="ARBA" id="ARBA00022679"/>
    </source>
</evidence>
<dbReference type="GO" id="GO:0032259">
    <property type="term" value="P:methylation"/>
    <property type="evidence" value="ECO:0007669"/>
    <property type="project" value="UniProtKB-KW"/>
</dbReference>
<dbReference type="Proteomes" id="UP000762676">
    <property type="component" value="Unassembled WGS sequence"/>
</dbReference>
<dbReference type="InterPro" id="IPR031303">
    <property type="entry name" value="C5_meth_CS"/>
</dbReference>
<dbReference type="GO" id="GO:0008168">
    <property type="term" value="F:methyltransferase activity"/>
    <property type="evidence" value="ECO:0007669"/>
    <property type="project" value="UniProtKB-KW"/>
</dbReference>
<dbReference type="PANTHER" id="PTHR46098:SF1">
    <property type="entry name" value="TRNA (CYTOSINE(38)-C(5))-METHYLTRANSFERASE"/>
    <property type="match status" value="1"/>
</dbReference>
<dbReference type="InterPro" id="IPR029063">
    <property type="entry name" value="SAM-dependent_MTases_sf"/>
</dbReference>
<evidence type="ECO:0000313" key="7">
    <source>
        <dbReference type="EMBL" id="GFR68800.1"/>
    </source>
</evidence>
<dbReference type="EMBL" id="BMAT01000578">
    <property type="protein sequence ID" value="GFR68800.1"/>
    <property type="molecule type" value="Genomic_DNA"/>
</dbReference>
<sequence length="180" mass="21199">MPNKVLTHINRIFFRFIWKKKYCNKRAFEKVRRKTVCNETKNGGLKMFNIINIQSAAYKHWAEALLTEEEEWKKWARQALKPLGAGAAFLCTNEKATREASKFKSLAVELQNSREWQEKELSLLRRLRLRYFTPREVANLLCFPSSFTFPEDVTKIQKYRVLGNSLNVHVVSELIKLMVT</sequence>
<evidence type="ECO:0000256" key="4">
    <source>
        <dbReference type="ARBA" id="ARBA00039081"/>
    </source>
</evidence>
<evidence type="ECO:0000256" key="3">
    <source>
        <dbReference type="ARBA" id="ARBA00022691"/>
    </source>
</evidence>
<protein>
    <recommendedName>
        <fullName evidence="5">tRNA (cytosine(38)-C(5))-methyltransferase</fullName>
        <ecNumber evidence="4">2.1.1.204</ecNumber>
    </recommendedName>
    <alternativeName>
        <fullName evidence="6">DNA (cytosine-5)-methyltransferase-like protein 2</fullName>
    </alternativeName>
</protein>
<organism evidence="7 8">
    <name type="scientific">Elysia marginata</name>
    <dbReference type="NCBI Taxonomy" id="1093978"/>
    <lineage>
        <taxon>Eukaryota</taxon>
        <taxon>Metazoa</taxon>
        <taxon>Spiralia</taxon>
        <taxon>Lophotrochozoa</taxon>
        <taxon>Mollusca</taxon>
        <taxon>Gastropoda</taxon>
        <taxon>Heterobranchia</taxon>
        <taxon>Euthyneura</taxon>
        <taxon>Panpulmonata</taxon>
        <taxon>Sacoglossa</taxon>
        <taxon>Placobranchoidea</taxon>
        <taxon>Plakobranchidae</taxon>
        <taxon>Elysia</taxon>
    </lineage>
</organism>
<keyword evidence="1" id="KW-0489">Methyltransferase</keyword>
<evidence type="ECO:0000256" key="6">
    <source>
        <dbReference type="ARBA" id="ARBA00042810"/>
    </source>
</evidence>
<dbReference type="InterPro" id="IPR050750">
    <property type="entry name" value="C5-MTase"/>
</dbReference>
<dbReference type="AlphaFoldDB" id="A0AAV4F7P1"/>
<proteinExistence type="predicted"/>
<keyword evidence="3" id="KW-0949">S-adenosyl-L-methionine</keyword>
<evidence type="ECO:0000256" key="5">
    <source>
        <dbReference type="ARBA" id="ARBA00039681"/>
    </source>
</evidence>